<dbReference type="STRING" id="526226.Gbro_2149"/>
<dbReference type="KEGG" id="gbr:Gbro_2149"/>
<name>D0LBI4_GORB4</name>
<dbReference type="PROSITE" id="PS51318">
    <property type="entry name" value="TAT"/>
    <property type="match status" value="1"/>
</dbReference>
<keyword evidence="4" id="KW-1185">Reference proteome</keyword>
<dbReference type="PROSITE" id="PS51257">
    <property type="entry name" value="PROKAR_LIPOPROTEIN"/>
    <property type="match status" value="1"/>
</dbReference>
<evidence type="ECO:0000313" key="3">
    <source>
        <dbReference type="EMBL" id="ACY21398.1"/>
    </source>
</evidence>
<dbReference type="RefSeq" id="WP_012833955.1">
    <property type="nucleotide sequence ID" value="NC_013441.1"/>
</dbReference>
<proteinExistence type="predicted"/>
<feature type="region of interest" description="Disordered" evidence="1">
    <location>
        <begin position="104"/>
        <end position="127"/>
    </location>
</feature>
<dbReference type="AlphaFoldDB" id="D0LBI4"/>
<reference evidence="4" key="1">
    <citation type="submission" date="2009-10" db="EMBL/GenBank/DDBJ databases">
        <title>The complete chromosome of Gordonia bronchialis DSM 43247.</title>
        <authorList>
            <consortium name="US DOE Joint Genome Institute (JGI-PGF)"/>
            <person name="Lucas S."/>
            <person name="Copeland A."/>
            <person name="Lapidus A."/>
            <person name="Glavina del Rio T."/>
            <person name="Dalin E."/>
            <person name="Tice H."/>
            <person name="Bruce D."/>
            <person name="Goodwin L."/>
            <person name="Pitluck S."/>
            <person name="Kyrpides N."/>
            <person name="Mavromatis K."/>
            <person name="Ivanova N."/>
            <person name="Ovchinnikova G."/>
            <person name="Saunders E."/>
            <person name="Brettin T."/>
            <person name="Detter J.C."/>
            <person name="Han C."/>
            <person name="Larimer F."/>
            <person name="Land M."/>
            <person name="Hauser L."/>
            <person name="Markowitz V."/>
            <person name="Cheng J.-F."/>
            <person name="Hugenholtz P."/>
            <person name="Woyke T."/>
            <person name="Wu D."/>
            <person name="Jando M."/>
            <person name="Schneider S."/>
            <person name="Goeker M."/>
            <person name="Klenk H.-P."/>
            <person name="Eisen J.A."/>
        </authorList>
    </citation>
    <scope>NUCLEOTIDE SEQUENCE [LARGE SCALE GENOMIC DNA]</scope>
    <source>
        <strain evidence="4">ATCC 25592 / DSM 43247 / BCRC 13721 / JCM 3198 / KCTC 3076 / NBRC 16047 / NCTC 10667</strain>
    </source>
</reference>
<dbReference type="EMBL" id="CP001802">
    <property type="protein sequence ID" value="ACY21398.1"/>
    <property type="molecule type" value="Genomic_DNA"/>
</dbReference>
<dbReference type="HOGENOM" id="CLU_118078_0_0_11"/>
<dbReference type="Proteomes" id="UP000001219">
    <property type="component" value="Chromosome"/>
</dbReference>
<keyword evidence="2" id="KW-0732">Signal</keyword>
<sequence>MCRVRQALSRRAVLRGGLAVTAGVALAGVSACGDDGPDPQQLTAQALIPLARTALADETTARGMTATNPTYSAALTVVADQRGAHARALREEITRLHRDTAAQLDTPASGSVTPAPGGGDPTSTMSVDGLRGQLRASARQARDTAVAHSGYPAGLAGAVSASVTSMIEVQLS</sequence>
<protein>
    <submittedName>
        <fullName evidence="3">Uncharacterized protein</fullName>
    </submittedName>
</protein>
<dbReference type="InterPro" id="IPR006311">
    <property type="entry name" value="TAT_signal"/>
</dbReference>
<feature type="chain" id="PRO_5038629303" evidence="2">
    <location>
        <begin position="28"/>
        <end position="172"/>
    </location>
</feature>
<evidence type="ECO:0000256" key="1">
    <source>
        <dbReference type="SAM" id="MobiDB-lite"/>
    </source>
</evidence>
<reference evidence="3 4" key="2">
    <citation type="journal article" date="2010" name="Stand. Genomic Sci.">
        <title>Complete genome sequence of Gordonia bronchialis type strain (3410).</title>
        <authorList>
            <person name="Ivanova N."/>
            <person name="Sikorski J."/>
            <person name="Jando M."/>
            <person name="Lapidus A."/>
            <person name="Nolan M."/>
            <person name="Lucas S."/>
            <person name="Del Rio T.G."/>
            <person name="Tice H."/>
            <person name="Copeland A."/>
            <person name="Cheng J.F."/>
            <person name="Chen F."/>
            <person name="Bruce D."/>
            <person name="Goodwin L."/>
            <person name="Pitluck S."/>
            <person name="Mavromatis K."/>
            <person name="Ovchinnikova G."/>
            <person name="Pati A."/>
            <person name="Chen A."/>
            <person name="Palaniappan K."/>
            <person name="Land M."/>
            <person name="Hauser L."/>
            <person name="Chang Y.J."/>
            <person name="Jeffries C.D."/>
            <person name="Chain P."/>
            <person name="Saunders E."/>
            <person name="Han C."/>
            <person name="Detter J.C."/>
            <person name="Brettin T."/>
            <person name="Rohde M."/>
            <person name="Goker M."/>
            <person name="Bristow J."/>
            <person name="Eisen J.A."/>
            <person name="Markowitz V."/>
            <person name="Hugenholtz P."/>
            <person name="Klenk H.P."/>
            <person name="Kyrpides N.C."/>
        </authorList>
    </citation>
    <scope>NUCLEOTIDE SEQUENCE [LARGE SCALE GENOMIC DNA]</scope>
    <source>
        <strain evidence="4">ATCC 25592 / DSM 43247 / BCRC 13721 / JCM 3198 / KCTC 3076 / NBRC 16047 / NCTC 10667</strain>
    </source>
</reference>
<feature type="signal peptide" evidence="2">
    <location>
        <begin position="1"/>
        <end position="27"/>
    </location>
</feature>
<dbReference type="eggNOG" id="ENOG5031ZYH">
    <property type="taxonomic scope" value="Bacteria"/>
</dbReference>
<accession>D0LBI4</accession>
<evidence type="ECO:0000256" key="2">
    <source>
        <dbReference type="SAM" id="SignalP"/>
    </source>
</evidence>
<gene>
    <name evidence="3" type="ordered locus">Gbro_2149</name>
</gene>
<dbReference type="OrthoDB" id="4382142at2"/>
<evidence type="ECO:0000313" key="4">
    <source>
        <dbReference type="Proteomes" id="UP000001219"/>
    </source>
</evidence>
<organism evidence="3 4">
    <name type="scientific">Gordonia bronchialis (strain ATCC 25592 / DSM 43247 / BCRC 13721 / JCM 3198 / KCTC 3076 / NBRC 16047 / NCTC 10667)</name>
    <name type="common">Rhodococcus bronchialis</name>
    <dbReference type="NCBI Taxonomy" id="526226"/>
    <lineage>
        <taxon>Bacteria</taxon>
        <taxon>Bacillati</taxon>
        <taxon>Actinomycetota</taxon>
        <taxon>Actinomycetes</taxon>
        <taxon>Mycobacteriales</taxon>
        <taxon>Gordoniaceae</taxon>
        <taxon>Gordonia</taxon>
    </lineage>
</organism>